<keyword evidence="3" id="KW-0808">Transferase</keyword>
<dbReference type="PANTHER" id="PTHR43807:SF20">
    <property type="entry name" value="FI04487P"/>
    <property type="match status" value="1"/>
</dbReference>
<dbReference type="InterPro" id="IPR015422">
    <property type="entry name" value="PyrdxlP-dep_Trfase_small"/>
</dbReference>
<evidence type="ECO:0000313" key="5">
    <source>
        <dbReference type="EMBL" id="CAD8902879.1"/>
    </source>
</evidence>
<dbReference type="InterPro" id="IPR015424">
    <property type="entry name" value="PyrdxlP-dep_Trfase"/>
</dbReference>
<keyword evidence="4" id="KW-0663">Pyridoxal phosphate</keyword>
<dbReference type="GO" id="GO:0016212">
    <property type="term" value="F:kynurenine-oxoglutarate transaminase activity"/>
    <property type="evidence" value="ECO:0007669"/>
    <property type="project" value="TreeGrafter"/>
</dbReference>
<dbReference type="EMBL" id="HBFR01041200">
    <property type="protein sequence ID" value="CAD8902879.1"/>
    <property type="molecule type" value="Transcribed_RNA"/>
</dbReference>
<sequence>MAPVVPEGGFFVMGDTEGARFPDRFWDARSEAAPVPMPRDWAMSRWMTEKVGVTAIPPSAFYSPEHVALAENFLRFAFCKVDDTLVEAERRLQKRFGENSVL</sequence>
<keyword evidence="2" id="KW-0032">Aminotransferase</keyword>
<reference evidence="5" key="1">
    <citation type="submission" date="2021-01" db="EMBL/GenBank/DDBJ databases">
        <authorList>
            <person name="Corre E."/>
            <person name="Pelletier E."/>
            <person name="Niang G."/>
            <person name="Scheremetjew M."/>
            <person name="Finn R."/>
            <person name="Kale V."/>
            <person name="Holt S."/>
            <person name="Cochrane G."/>
            <person name="Meng A."/>
            <person name="Brown T."/>
            <person name="Cohen L."/>
        </authorList>
    </citation>
    <scope>NUCLEOTIDE SEQUENCE</scope>
    <source>
        <strain evidence="5">308</strain>
    </source>
</reference>
<evidence type="ECO:0000256" key="4">
    <source>
        <dbReference type="ARBA" id="ARBA00022898"/>
    </source>
</evidence>
<dbReference type="SUPFAM" id="SSF53383">
    <property type="entry name" value="PLP-dependent transferases"/>
    <property type="match status" value="1"/>
</dbReference>
<proteinExistence type="predicted"/>
<evidence type="ECO:0000256" key="2">
    <source>
        <dbReference type="ARBA" id="ARBA00022576"/>
    </source>
</evidence>
<dbReference type="GO" id="GO:0005739">
    <property type="term" value="C:mitochondrion"/>
    <property type="evidence" value="ECO:0007669"/>
    <property type="project" value="TreeGrafter"/>
</dbReference>
<evidence type="ECO:0008006" key="6">
    <source>
        <dbReference type="Google" id="ProtNLM"/>
    </source>
</evidence>
<evidence type="ECO:0000256" key="1">
    <source>
        <dbReference type="ARBA" id="ARBA00001933"/>
    </source>
</evidence>
<evidence type="ECO:0000256" key="3">
    <source>
        <dbReference type="ARBA" id="ARBA00022679"/>
    </source>
</evidence>
<dbReference type="Gene3D" id="3.90.1150.10">
    <property type="entry name" value="Aspartate Aminotransferase, domain 1"/>
    <property type="match status" value="1"/>
</dbReference>
<accession>A0A7S1BZF0</accession>
<organism evidence="5">
    <name type="scientific">Corethron hystrix</name>
    <dbReference type="NCBI Taxonomy" id="216773"/>
    <lineage>
        <taxon>Eukaryota</taxon>
        <taxon>Sar</taxon>
        <taxon>Stramenopiles</taxon>
        <taxon>Ochrophyta</taxon>
        <taxon>Bacillariophyta</taxon>
        <taxon>Coscinodiscophyceae</taxon>
        <taxon>Corethrophycidae</taxon>
        <taxon>Corethrales</taxon>
        <taxon>Corethraceae</taxon>
        <taxon>Corethron</taxon>
    </lineage>
</organism>
<protein>
    <recommendedName>
        <fullName evidence="6">Aminotransferase class I/classII domain-containing protein</fullName>
    </recommendedName>
</protein>
<dbReference type="PANTHER" id="PTHR43807">
    <property type="entry name" value="FI04487P"/>
    <property type="match status" value="1"/>
</dbReference>
<comment type="cofactor">
    <cofactor evidence="1">
        <name>pyridoxal 5'-phosphate</name>
        <dbReference type="ChEBI" id="CHEBI:597326"/>
    </cofactor>
</comment>
<dbReference type="InterPro" id="IPR051326">
    <property type="entry name" value="Kynurenine-oxoglutarate_AT"/>
</dbReference>
<name>A0A7S1BZF0_9STRA</name>
<gene>
    <name evidence="5" type="ORF">CHYS00102_LOCUS30098</name>
</gene>
<dbReference type="AlphaFoldDB" id="A0A7S1BZF0"/>